<reference evidence="4" key="1">
    <citation type="submission" date="2016-10" db="EMBL/GenBank/DDBJ databases">
        <authorList>
            <person name="Varghese N."/>
            <person name="Submissions S."/>
        </authorList>
    </citation>
    <scope>NUCLEOTIDE SEQUENCE [LARGE SCALE GENOMIC DNA]</scope>
    <source>
        <strain evidence="4">CGMCC 1.12041</strain>
    </source>
</reference>
<feature type="transmembrane region" description="Helical" evidence="2">
    <location>
        <begin position="31"/>
        <end position="50"/>
    </location>
</feature>
<evidence type="ECO:0000313" key="3">
    <source>
        <dbReference type="EMBL" id="SFD99438.1"/>
    </source>
</evidence>
<dbReference type="PANTHER" id="PTHR37304:SF1">
    <property type="entry name" value="MEMBRANE PROTEIN"/>
    <property type="match status" value="1"/>
</dbReference>
<evidence type="ECO:0000256" key="2">
    <source>
        <dbReference type="SAM" id="Phobius"/>
    </source>
</evidence>
<evidence type="ECO:0000313" key="4">
    <source>
        <dbReference type="Proteomes" id="UP000198639"/>
    </source>
</evidence>
<keyword evidence="2" id="KW-1133">Transmembrane helix</keyword>
<gene>
    <name evidence="3" type="ORF">SAMN05216204_15412</name>
</gene>
<accession>A0A1I1WYJ7</accession>
<feature type="region of interest" description="Disordered" evidence="1">
    <location>
        <begin position="1"/>
        <end position="26"/>
    </location>
</feature>
<name>A0A1I1WYJ7_9BURK</name>
<dbReference type="Pfam" id="PF04070">
    <property type="entry name" value="DUF378"/>
    <property type="match status" value="1"/>
</dbReference>
<dbReference type="PANTHER" id="PTHR37304">
    <property type="entry name" value="MEMBRANE PROTEIN-RELATED"/>
    <property type="match status" value="1"/>
</dbReference>
<dbReference type="InterPro" id="IPR007211">
    <property type="entry name" value="DUF378"/>
</dbReference>
<keyword evidence="2" id="KW-0812">Transmembrane</keyword>
<dbReference type="Proteomes" id="UP000198639">
    <property type="component" value="Unassembled WGS sequence"/>
</dbReference>
<protein>
    <submittedName>
        <fullName evidence="3">Uncharacterized membrane protein YuzA, DUF378 family</fullName>
    </submittedName>
</protein>
<dbReference type="AlphaFoldDB" id="A0A1I1WYJ7"/>
<dbReference type="STRING" id="1164594.SAMN05216204_15412"/>
<dbReference type="EMBL" id="FOLD01000054">
    <property type="protein sequence ID" value="SFD99438.1"/>
    <property type="molecule type" value="Genomic_DNA"/>
</dbReference>
<proteinExistence type="predicted"/>
<sequence length="96" mass="10296">MATMNAPTMDRRTHGERRTSVRGHQRSAMSALDYLAMALLIVGGLNWAMVGLFDVDMVATVFGSGSPATRILYVAVGLAALYSIYTTAKMAGSKRP</sequence>
<organism evidence="3 4">
    <name type="scientific">Massilia yuzhufengensis</name>
    <dbReference type="NCBI Taxonomy" id="1164594"/>
    <lineage>
        <taxon>Bacteria</taxon>
        <taxon>Pseudomonadati</taxon>
        <taxon>Pseudomonadota</taxon>
        <taxon>Betaproteobacteria</taxon>
        <taxon>Burkholderiales</taxon>
        <taxon>Oxalobacteraceae</taxon>
        <taxon>Telluria group</taxon>
        <taxon>Massilia</taxon>
    </lineage>
</organism>
<feature type="compositionally biased region" description="Basic and acidic residues" evidence="1">
    <location>
        <begin position="9"/>
        <end position="19"/>
    </location>
</feature>
<evidence type="ECO:0000256" key="1">
    <source>
        <dbReference type="SAM" id="MobiDB-lite"/>
    </source>
</evidence>
<feature type="transmembrane region" description="Helical" evidence="2">
    <location>
        <begin position="70"/>
        <end position="88"/>
    </location>
</feature>
<dbReference type="OrthoDB" id="9812136at2"/>
<keyword evidence="4" id="KW-1185">Reference proteome</keyword>
<keyword evidence="2" id="KW-0472">Membrane</keyword>